<dbReference type="EMBL" id="JACLQD010000001">
    <property type="protein sequence ID" value="MBC2834055.1"/>
    <property type="molecule type" value="Genomic_DNA"/>
</dbReference>
<organism evidence="9 10">
    <name type="scientific">Paragemmobacter straminiformis</name>
    <dbReference type="NCBI Taxonomy" id="2045119"/>
    <lineage>
        <taxon>Bacteria</taxon>
        <taxon>Pseudomonadati</taxon>
        <taxon>Pseudomonadota</taxon>
        <taxon>Alphaproteobacteria</taxon>
        <taxon>Rhodobacterales</taxon>
        <taxon>Paracoccaceae</taxon>
        <taxon>Paragemmobacter</taxon>
    </lineage>
</organism>
<dbReference type="InterPro" id="IPR001525">
    <property type="entry name" value="C5_MeTfrase"/>
</dbReference>
<evidence type="ECO:0000256" key="1">
    <source>
        <dbReference type="ARBA" id="ARBA00011975"/>
    </source>
</evidence>
<evidence type="ECO:0000256" key="3">
    <source>
        <dbReference type="ARBA" id="ARBA00022679"/>
    </source>
</evidence>
<gene>
    <name evidence="9" type="ORF">H7F16_00955</name>
</gene>
<keyword evidence="5" id="KW-0680">Restriction system</keyword>
<evidence type="ECO:0000313" key="10">
    <source>
        <dbReference type="Proteomes" id="UP000555411"/>
    </source>
</evidence>
<dbReference type="PRINTS" id="PR00105">
    <property type="entry name" value="C5METTRFRASE"/>
</dbReference>
<dbReference type="Pfam" id="PF00145">
    <property type="entry name" value="DNA_methylase"/>
    <property type="match status" value="1"/>
</dbReference>
<dbReference type="AlphaFoldDB" id="A0A842I3E1"/>
<dbReference type="InterPro" id="IPR050390">
    <property type="entry name" value="C5-Methyltransferase"/>
</dbReference>
<evidence type="ECO:0000256" key="8">
    <source>
        <dbReference type="SAM" id="MobiDB-lite"/>
    </source>
</evidence>
<dbReference type="PROSITE" id="PS51679">
    <property type="entry name" value="SAM_MT_C5"/>
    <property type="match status" value="1"/>
</dbReference>
<dbReference type="SUPFAM" id="SSF53335">
    <property type="entry name" value="S-adenosyl-L-methionine-dependent methyltransferases"/>
    <property type="match status" value="1"/>
</dbReference>
<evidence type="ECO:0000256" key="7">
    <source>
        <dbReference type="PROSITE-ProRule" id="PRU01016"/>
    </source>
</evidence>
<evidence type="ECO:0000256" key="5">
    <source>
        <dbReference type="ARBA" id="ARBA00022747"/>
    </source>
</evidence>
<dbReference type="GO" id="GO:0003677">
    <property type="term" value="F:DNA binding"/>
    <property type="evidence" value="ECO:0007669"/>
    <property type="project" value="TreeGrafter"/>
</dbReference>
<dbReference type="PANTHER" id="PTHR10629">
    <property type="entry name" value="CYTOSINE-SPECIFIC METHYLTRANSFERASE"/>
    <property type="match status" value="1"/>
</dbReference>
<dbReference type="EC" id="2.1.1.37" evidence="1"/>
<name>A0A842I3E1_9RHOB</name>
<accession>A0A842I3E1</accession>
<feature type="region of interest" description="Disordered" evidence="8">
    <location>
        <begin position="182"/>
        <end position="210"/>
    </location>
</feature>
<evidence type="ECO:0000256" key="2">
    <source>
        <dbReference type="ARBA" id="ARBA00022603"/>
    </source>
</evidence>
<keyword evidence="2 7" id="KW-0489">Methyltransferase</keyword>
<comment type="similarity">
    <text evidence="7">Belongs to the class I-like SAM-binding methyltransferase superfamily. C5-methyltransferase family.</text>
</comment>
<comment type="catalytic activity">
    <reaction evidence="6">
        <text>a 2'-deoxycytidine in DNA + S-adenosyl-L-methionine = a 5-methyl-2'-deoxycytidine in DNA + S-adenosyl-L-homocysteine + H(+)</text>
        <dbReference type="Rhea" id="RHEA:13681"/>
        <dbReference type="Rhea" id="RHEA-COMP:11369"/>
        <dbReference type="Rhea" id="RHEA-COMP:11370"/>
        <dbReference type="ChEBI" id="CHEBI:15378"/>
        <dbReference type="ChEBI" id="CHEBI:57856"/>
        <dbReference type="ChEBI" id="CHEBI:59789"/>
        <dbReference type="ChEBI" id="CHEBI:85452"/>
        <dbReference type="ChEBI" id="CHEBI:85454"/>
        <dbReference type="EC" id="2.1.1.37"/>
    </reaction>
</comment>
<proteinExistence type="inferred from homology"/>
<protein>
    <recommendedName>
        <fullName evidence="1">DNA (cytosine-5-)-methyltransferase</fullName>
        <ecNumber evidence="1">2.1.1.37</ecNumber>
    </recommendedName>
</protein>
<dbReference type="Gene3D" id="3.40.50.150">
    <property type="entry name" value="Vaccinia Virus protein VP39"/>
    <property type="match status" value="1"/>
</dbReference>
<dbReference type="GO" id="GO:0009307">
    <property type="term" value="P:DNA restriction-modification system"/>
    <property type="evidence" value="ECO:0007669"/>
    <property type="project" value="UniProtKB-KW"/>
</dbReference>
<dbReference type="RefSeq" id="WP_185795685.1">
    <property type="nucleotide sequence ID" value="NZ_JACLQD010000001.1"/>
</dbReference>
<comment type="caution">
    <text evidence="9">The sequence shown here is derived from an EMBL/GenBank/DDBJ whole genome shotgun (WGS) entry which is preliminary data.</text>
</comment>
<keyword evidence="4 7" id="KW-0949">S-adenosyl-L-methionine</keyword>
<evidence type="ECO:0000313" key="9">
    <source>
        <dbReference type="EMBL" id="MBC2834055.1"/>
    </source>
</evidence>
<dbReference type="InterPro" id="IPR029063">
    <property type="entry name" value="SAM-dependent_MTases_sf"/>
</dbReference>
<dbReference type="GO" id="GO:0044027">
    <property type="term" value="P:negative regulation of gene expression via chromosomal CpG island methylation"/>
    <property type="evidence" value="ECO:0007669"/>
    <property type="project" value="TreeGrafter"/>
</dbReference>
<dbReference type="PANTHER" id="PTHR10629:SF52">
    <property type="entry name" value="DNA (CYTOSINE-5)-METHYLTRANSFERASE 1"/>
    <property type="match status" value="1"/>
</dbReference>
<dbReference type="GO" id="GO:0003886">
    <property type="term" value="F:DNA (cytosine-5-)-methyltransferase activity"/>
    <property type="evidence" value="ECO:0007669"/>
    <property type="project" value="UniProtKB-EC"/>
</dbReference>
<keyword evidence="3 7" id="KW-0808">Transferase</keyword>
<evidence type="ECO:0000256" key="4">
    <source>
        <dbReference type="ARBA" id="ARBA00022691"/>
    </source>
</evidence>
<reference evidence="9 10" key="1">
    <citation type="journal article" date="2017" name="Int. J. Syst. Evol. Microbiol.">
        <title>Gemmobacter straminiformis sp. nov., isolated from an artificial fountain.</title>
        <authorList>
            <person name="Kang J.Y."/>
            <person name="Kim M.J."/>
            <person name="Chun J."/>
            <person name="Son K.P."/>
            <person name="Jahng K.Y."/>
        </authorList>
    </citation>
    <scope>NUCLEOTIDE SEQUENCE [LARGE SCALE GENOMIC DNA]</scope>
    <source>
        <strain evidence="9 10">CAM-8</strain>
    </source>
</reference>
<dbReference type="GO" id="GO:0032259">
    <property type="term" value="P:methylation"/>
    <property type="evidence" value="ECO:0007669"/>
    <property type="project" value="UniProtKB-KW"/>
</dbReference>
<feature type="active site" evidence="7">
    <location>
        <position position="90"/>
    </location>
</feature>
<evidence type="ECO:0000256" key="6">
    <source>
        <dbReference type="ARBA" id="ARBA00047422"/>
    </source>
</evidence>
<dbReference type="Proteomes" id="UP000555411">
    <property type="component" value="Unassembled WGS sequence"/>
</dbReference>
<keyword evidence="10" id="KW-1185">Reference proteome</keyword>
<sequence length="299" mass="32196">MAVHPTQLPKDLRGLSLCAGVGGLDLGLHIAEPGYRTVGFVERNAGAAATLVARMADASLAPALVWDDLRSFDGRAWRGRVHIVSAGYPCQPFSFAGRRKGEDDPRHLWPEVARIVSEVAPEWCFFENVAGHLSLGFRDVCGDLQRMGYRVAAGVVSAAEVGGSHIRDRLFILAHADREAERQPRLRGAEPSGAGLSQRPEPDGQADLDQARGWGMDASVGHADGGGVEGWEPGLFPPLPGRFAEWRETLDRRPDLKPCVHRLADGMAGWVDRSVAAGNGVVPLAAAHAWRMLRGELEG</sequence>